<dbReference type="EMBL" id="LCYG01000010">
    <property type="protein sequence ID" value="KLK94611.1"/>
    <property type="molecule type" value="Genomic_DNA"/>
</dbReference>
<name>A0A0H1RIC5_9HYPH</name>
<organism evidence="1 2">
    <name type="scientific">Microvirga vignae</name>
    <dbReference type="NCBI Taxonomy" id="1225564"/>
    <lineage>
        <taxon>Bacteria</taxon>
        <taxon>Pseudomonadati</taxon>
        <taxon>Pseudomonadota</taxon>
        <taxon>Alphaproteobacteria</taxon>
        <taxon>Hyphomicrobiales</taxon>
        <taxon>Methylobacteriaceae</taxon>
        <taxon>Microvirga</taxon>
    </lineage>
</organism>
<reference evidence="1 2" key="1">
    <citation type="submission" date="2015-05" db="EMBL/GenBank/DDBJ databases">
        <title>Draft genome sequence of Microvirga vignae strain BR3299, a novel nitrogen fixing bacteria isolated from Brazil semi-aired region.</title>
        <authorList>
            <person name="Zilli J.E."/>
            <person name="Passos S.R."/>
            <person name="Leite J."/>
            <person name="Baldani J.I."/>
            <person name="Xavier G.R."/>
            <person name="Rumjaneck N.G."/>
            <person name="Simoes-Araujo J.L."/>
        </authorList>
    </citation>
    <scope>NUCLEOTIDE SEQUENCE [LARGE SCALE GENOMIC DNA]</scope>
    <source>
        <strain evidence="1 2">BR3299</strain>
    </source>
</reference>
<evidence type="ECO:0000313" key="1">
    <source>
        <dbReference type="EMBL" id="KLK94611.1"/>
    </source>
</evidence>
<gene>
    <name evidence="1" type="ORF">AA309_02660</name>
</gene>
<sequence length="123" mass="13402">MAIVHLDAIDIDEPIGHRLARLLDVPCPARIGLEPIFGHLREKDGMGQSCQRGMDMNIRPFGRTATPFIGETSLVAMVSSFASSATAGARGTTVKTPSRARTERFIKPYRPYNEGVFSIANEA</sequence>
<proteinExistence type="predicted"/>
<accession>A0A0H1RIC5</accession>
<protein>
    <submittedName>
        <fullName evidence="1">Uncharacterized protein</fullName>
    </submittedName>
</protein>
<dbReference type="Proteomes" id="UP000035489">
    <property type="component" value="Unassembled WGS sequence"/>
</dbReference>
<comment type="caution">
    <text evidence="1">The sequence shown here is derived from an EMBL/GenBank/DDBJ whole genome shotgun (WGS) entry which is preliminary data.</text>
</comment>
<dbReference type="PATRIC" id="fig|1225564.3.peg.35"/>
<evidence type="ECO:0000313" key="2">
    <source>
        <dbReference type="Proteomes" id="UP000035489"/>
    </source>
</evidence>
<dbReference type="AlphaFoldDB" id="A0A0H1RIC5"/>
<keyword evidence="2" id="KW-1185">Reference proteome</keyword>